<organism evidence="2 3">
    <name type="scientific">Longispora fulva</name>
    <dbReference type="NCBI Taxonomy" id="619741"/>
    <lineage>
        <taxon>Bacteria</taxon>
        <taxon>Bacillati</taxon>
        <taxon>Actinomycetota</taxon>
        <taxon>Actinomycetes</taxon>
        <taxon>Micromonosporales</taxon>
        <taxon>Micromonosporaceae</taxon>
        <taxon>Longispora</taxon>
    </lineage>
</organism>
<evidence type="ECO:0000313" key="2">
    <source>
        <dbReference type="EMBL" id="MBG6140859.1"/>
    </source>
</evidence>
<dbReference type="AlphaFoldDB" id="A0A8J7GJY9"/>
<dbReference type="CDD" id="cd02440">
    <property type="entry name" value="AdoMet_MTases"/>
    <property type="match status" value="1"/>
</dbReference>
<sequence>MYTHGHHDSVLRSHRWRTAENSAGYLLRHLAPGQSLLDVGCGPGTITVDLAERVAPGRVVGVDASAEVLEEARALSEPAVGRVGGGGGAPAFVVGDVMALEFADASFDVVHAHQVLQHLADPVGALRELRRVSRGVVAARDADYAAMTWYPRVPALDDWLALYQRVARDNGGEPDAGRRLLSWARAAGFAEVTPGASVWCYATPEDRAWWGDLWADRMVDSALARQAVARGFAGEADLRAIASGWREWAGSPDGWFLVPHGEVLAWG</sequence>
<proteinExistence type="predicted"/>
<evidence type="ECO:0000313" key="3">
    <source>
        <dbReference type="Proteomes" id="UP000622552"/>
    </source>
</evidence>
<keyword evidence="3" id="KW-1185">Reference proteome</keyword>
<evidence type="ECO:0000259" key="1">
    <source>
        <dbReference type="Pfam" id="PF08241"/>
    </source>
</evidence>
<dbReference type="SUPFAM" id="SSF53335">
    <property type="entry name" value="S-adenosyl-L-methionine-dependent methyltransferases"/>
    <property type="match status" value="1"/>
</dbReference>
<name>A0A8J7GJY9_9ACTN</name>
<dbReference type="Gene3D" id="3.40.50.150">
    <property type="entry name" value="Vaccinia Virus protein VP39"/>
    <property type="match status" value="1"/>
</dbReference>
<dbReference type="EMBL" id="JADOUF010000001">
    <property type="protein sequence ID" value="MBG6140859.1"/>
    <property type="molecule type" value="Genomic_DNA"/>
</dbReference>
<dbReference type="InterPro" id="IPR029063">
    <property type="entry name" value="SAM-dependent_MTases_sf"/>
</dbReference>
<accession>A0A8J7GJY9</accession>
<dbReference type="GO" id="GO:0008757">
    <property type="term" value="F:S-adenosylmethionine-dependent methyltransferase activity"/>
    <property type="evidence" value="ECO:0007669"/>
    <property type="project" value="InterPro"/>
</dbReference>
<dbReference type="RefSeq" id="WP_197007359.1">
    <property type="nucleotide sequence ID" value="NZ_BONS01000019.1"/>
</dbReference>
<comment type="caution">
    <text evidence="2">The sequence shown here is derived from an EMBL/GenBank/DDBJ whole genome shotgun (WGS) entry which is preliminary data.</text>
</comment>
<dbReference type="PANTHER" id="PTHR43591:SF24">
    <property type="entry name" value="2-METHOXY-6-POLYPRENYL-1,4-BENZOQUINOL METHYLASE, MITOCHONDRIAL"/>
    <property type="match status" value="1"/>
</dbReference>
<dbReference type="GO" id="GO:0032259">
    <property type="term" value="P:methylation"/>
    <property type="evidence" value="ECO:0007669"/>
    <property type="project" value="UniProtKB-KW"/>
</dbReference>
<gene>
    <name evidence="2" type="ORF">IW245_007053</name>
</gene>
<protein>
    <submittedName>
        <fullName evidence="2">SAM-dependent methyltransferase</fullName>
    </submittedName>
</protein>
<feature type="domain" description="Methyltransferase type 11" evidence="1">
    <location>
        <begin position="37"/>
        <end position="133"/>
    </location>
</feature>
<keyword evidence="2" id="KW-0808">Transferase</keyword>
<keyword evidence="2" id="KW-0489">Methyltransferase</keyword>
<dbReference type="Proteomes" id="UP000622552">
    <property type="component" value="Unassembled WGS sequence"/>
</dbReference>
<dbReference type="PANTHER" id="PTHR43591">
    <property type="entry name" value="METHYLTRANSFERASE"/>
    <property type="match status" value="1"/>
</dbReference>
<dbReference type="InterPro" id="IPR013216">
    <property type="entry name" value="Methyltransf_11"/>
</dbReference>
<dbReference type="Pfam" id="PF08241">
    <property type="entry name" value="Methyltransf_11"/>
    <property type="match status" value="1"/>
</dbReference>
<reference evidence="2" key="1">
    <citation type="submission" date="2020-11" db="EMBL/GenBank/DDBJ databases">
        <title>Sequencing the genomes of 1000 actinobacteria strains.</title>
        <authorList>
            <person name="Klenk H.-P."/>
        </authorList>
    </citation>
    <scope>NUCLEOTIDE SEQUENCE</scope>
    <source>
        <strain evidence="2">DSM 45356</strain>
    </source>
</reference>